<organism evidence="11 12">
    <name type="scientific">Thecamonas trahens ATCC 50062</name>
    <dbReference type="NCBI Taxonomy" id="461836"/>
    <lineage>
        <taxon>Eukaryota</taxon>
        <taxon>Apusozoa</taxon>
        <taxon>Apusomonadida</taxon>
        <taxon>Apusomonadidae</taxon>
        <taxon>Thecamonas</taxon>
    </lineage>
</organism>
<dbReference type="EMBL" id="GL349437">
    <property type="protein sequence ID" value="KNC53643.1"/>
    <property type="molecule type" value="Genomic_DNA"/>
</dbReference>
<dbReference type="InterPro" id="IPR045087">
    <property type="entry name" value="Cu-oxidase_fam"/>
</dbReference>
<dbReference type="STRING" id="461836.A0A0L0DQG0"/>
<dbReference type="Pfam" id="PF00394">
    <property type="entry name" value="Cu-oxidase"/>
    <property type="match status" value="1"/>
</dbReference>
<accession>A0A0L0DQG0</accession>
<feature type="region of interest" description="Disordered" evidence="5">
    <location>
        <begin position="593"/>
        <end position="632"/>
    </location>
</feature>
<keyword evidence="2" id="KW-0479">Metal-binding</keyword>
<feature type="domain" description="Plastocyanin-like" evidence="9">
    <location>
        <begin position="422"/>
        <end position="525"/>
    </location>
</feature>
<evidence type="ECO:0000256" key="4">
    <source>
        <dbReference type="ARBA" id="ARBA00023008"/>
    </source>
</evidence>
<feature type="domain" description="Plastocyanin-like" evidence="10">
    <location>
        <begin position="78"/>
        <end position="161"/>
    </location>
</feature>
<reference evidence="11 12" key="1">
    <citation type="submission" date="2010-05" db="EMBL/GenBank/DDBJ databases">
        <title>The Genome Sequence of Thecamonas trahens ATCC 50062.</title>
        <authorList>
            <consortium name="The Broad Institute Genome Sequencing Platform"/>
            <person name="Russ C."/>
            <person name="Cuomo C."/>
            <person name="Shea T."/>
            <person name="Young S.K."/>
            <person name="Zeng Q."/>
            <person name="Koehrsen M."/>
            <person name="Haas B."/>
            <person name="Borodovsky M."/>
            <person name="Guigo R."/>
            <person name="Alvarado L."/>
            <person name="Berlin A."/>
            <person name="Bochicchio J."/>
            <person name="Borenstein D."/>
            <person name="Chapman S."/>
            <person name="Chen Z."/>
            <person name="Freedman E."/>
            <person name="Gellesch M."/>
            <person name="Goldberg J."/>
            <person name="Griggs A."/>
            <person name="Gujja S."/>
            <person name="Heilman E."/>
            <person name="Heiman D."/>
            <person name="Hepburn T."/>
            <person name="Howarth C."/>
            <person name="Jen D."/>
            <person name="Larson L."/>
            <person name="Mehta T."/>
            <person name="Park D."/>
            <person name="Pearson M."/>
            <person name="Roberts A."/>
            <person name="Saif S."/>
            <person name="Shenoy N."/>
            <person name="Sisk P."/>
            <person name="Stolte C."/>
            <person name="Sykes S."/>
            <person name="Thomson T."/>
            <person name="Walk T."/>
            <person name="White J."/>
            <person name="Yandava C."/>
            <person name="Burger G."/>
            <person name="Gray M.W."/>
            <person name="Holland P.W.H."/>
            <person name="King N."/>
            <person name="Lang F.B.F."/>
            <person name="Roger A.J."/>
            <person name="Ruiz-Trillo I."/>
            <person name="Lander E."/>
            <person name="Nusbaum C."/>
        </authorList>
    </citation>
    <scope>NUCLEOTIDE SEQUENCE [LARGE SCALE GENOMIC DNA]</scope>
    <source>
        <strain evidence="11 12">ATCC 50062</strain>
    </source>
</reference>
<evidence type="ECO:0000256" key="3">
    <source>
        <dbReference type="ARBA" id="ARBA00023002"/>
    </source>
</evidence>
<dbReference type="InterPro" id="IPR001117">
    <property type="entry name" value="Cu-oxidase_2nd"/>
</dbReference>
<keyword evidence="12" id="KW-1185">Reference proteome</keyword>
<evidence type="ECO:0000313" key="12">
    <source>
        <dbReference type="Proteomes" id="UP000054408"/>
    </source>
</evidence>
<gene>
    <name evidence="11" type="ORF">AMSG_01353</name>
</gene>
<dbReference type="GO" id="GO:0016491">
    <property type="term" value="F:oxidoreductase activity"/>
    <property type="evidence" value="ECO:0007669"/>
    <property type="project" value="UniProtKB-KW"/>
</dbReference>
<evidence type="ECO:0000259" key="9">
    <source>
        <dbReference type="Pfam" id="PF07731"/>
    </source>
</evidence>
<evidence type="ECO:0000313" key="11">
    <source>
        <dbReference type="EMBL" id="KNC53643.1"/>
    </source>
</evidence>
<keyword evidence="6" id="KW-0812">Transmembrane</keyword>
<dbReference type="Proteomes" id="UP000054408">
    <property type="component" value="Unassembled WGS sequence"/>
</dbReference>
<evidence type="ECO:0000259" key="10">
    <source>
        <dbReference type="Pfam" id="PF07732"/>
    </source>
</evidence>
<comment type="similarity">
    <text evidence="1">Belongs to the multicopper oxidase family.</text>
</comment>
<dbReference type="OMA" id="CHSARIC"/>
<keyword evidence="6" id="KW-1133">Transmembrane helix</keyword>
<evidence type="ECO:0000256" key="6">
    <source>
        <dbReference type="SAM" id="Phobius"/>
    </source>
</evidence>
<proteinExistence type="inferred from homology"/>
<dbReference type="InterPro" id="IPR011706">
    <property type="entry name" value="Cu-oxidase_C"/>
</dbReference>
<feature type="signal peptide" evidence="7">
    <location>
        <begin position="1"/>
        <end position="16"/>
    </location>
</feature>
<feature type="compositionally biased region" description="Low complexity" evidence="5">
    <location>
        <begin position="615"/>
        <end position="632"/>
    </location>
</feature>
<keyword evidence="4" id="KW-0186">Copper</keyword>
<sequence>MAVVVLVMSGASHCAASVVGHSLQMDEASGAVLTIREGTLLLGERAIPRIVFEASGPGIKSIAGVQTLVVPSTAAAFSVLYVNELEANETTVHIHGQTPPQNLDGVPYLSALPIRPKRSQYVAYPLVGNNLGANTGTYFAHGHFGYQHSLGLAMPVIVKGPPPAGYPLLAALDAAEDVVVFLEDVCPYFADDPSTNPTCTEPFEVYARLVDAWADEAASFNYSQCMEPATGTDVLYRYQTANSRLASDPAVVEAVPGGKLRLRFIAASGMTNYRIVLPPEVRETARAVAVDGQWILPLEPGSDGEFWLAVAQRLDVLIEAPQTPGAYPVFAQAESLEPGSLQSAITIVVGGPAHIPAPGVYSVTTSIPPGIMNFAQELRLQAYRLGGTDELPDFAQPDKLFRLELTGDNGFNSINRASYQLVPFAPLPYSANPNALVVDLGDKVCIDYVNFNADPHAMHLHMHSFMVVEIDGQPVNGAIRDTLLMARGGCHSARICFVADAPGPALLHCHMSFHLFAGMVTTVEYSSTARVAPSYTAPMGLVPRPAASTAPTSPASISRGEAAAIGLFAFLVCSILAGVCFLAARWWSRRVDSSPRWPHSSPAGSPLVAVRPLRRTGSTSSSHTSHTLTPDT</sequence>
<dbReference type="GeneID" id="25561107"/>
<evidence type="ECO:0000256" key="7">
    <source>
        <dbReference type="SAM" id="SignalP"/>
    </source>
</evidence>
<dbReference type="SUPFAM" id="SSF49503">
    <property type="entry name" value="Cupredoxins"/>
    <property type="match status" value="3"/>
</dbReference>
<dbReference type="OrthoDB" id="2121828at2759"/>
<dbReference type="PANTHER" id="PTHR11709">
    <property type="entry name" value="MULTI-COPPER OXIDASE"/>
    <property type="match status" value="1"/>
</dbReference>
<evidence type="ECO:0000256" key="5">
    <source>
        <dbReference type="SAM" id="MobiDB-lite"/>
    </source>
</evidence>
<name>A0A0L0DQG0_THETB</name>
<keyword evidence="6" id="KW-0472">Membrane</keyword>
<feature type="transmembrane region" description="Helical" evidence="6">
    <location>
        <begin position="562"/>
        <end position="587"/>
    </location>
</feature>
<feature type="chain" id="PRO_5005537366" evidence="7">
    <location>
        <begin position="17"/>
        <end position="632"/>
    </location>
</feature>
<dbReference type="PROSITE" id="PS00080">
    <property type="entry name" value="MULTICOPPER_OXIDASE2"/>
    <property type="match status" value="1"/>
</dbReference>
<dbReference type="InterPro" id="IPR008972">
    <property type="entry name" value="Cupredoxin"/>
</dbReference>
<protein>
    <submittedName>
        <fullName evidence="11">Multicopper oxidase</fullName>
    </submittedName>
</protein>
<dbReference type="Pfam" id="PF07731">
    <property type="entry name" value="Cu-oxidase_2"/>
    <property type="match status" value="1"/>
</dbReference>
<dbReference type="eggNOG" id="KOG1263">
    <property type="taxonomic scope" value="Eukaryota"/>
</dbReference>
<dbReference type="InterPro" id="IPR011707">
    <property type="entry name" value="Cu-oxidase-like_N"/>
</dbReference>
<evidence type="ECO:0000256" key="1">
    <source>
        <dbReference type="ARBA" id="ARBA00010609"/>
    </source>
</evidence>
<dbReference type="Gene3D" id="2.60.40.420">
    <property type="entry name" value="Cupredoxins - blue copper proteins"/>
    <property type="match status" value="3"/>
</dbReference>
<evidence type="ECO:0000259" key="8">
    <source>
        <dbReference type="Pfam" id="PF00394"/>
    </source>
</evidence>
<dbReference type="PANTHER" id="PTHR11709:SF394">
    <property type="entry name" value="FI03373P-RELATED"/>
    <property type="match status" value="1"/>
</dbReference>
<keyword evidence="7" id="KW-0732">Signal</keyword>
<keyword evidence="3" id="KW-0560">Oxidoreductase</keyword>
<dbReference type="GO" id="GO:0005507">
    <property type="term" value="F:copper ion binding"/>
    <property type="evidence" value="ECO:0007669"/>
    <property type="project" value="InterPro"/>
</dbReference>
<dbReference type="Pfam" id="PF07732">
    <property type="entry name" value="Cu-oxidase_3"/>
    <property type="match status" value="1"/>
</dbReference>
<feature type="domain" description="Plastocyanin-like" evidence="8">
    <location>
        <begin position="246"/>
        <end position="336"/>
    </location>
</feature>
<evidence type="ECO:0000256" key="2">
    <source>
        <dbReference type="ARBA" id="ARBA00022723"/>
    </source>
</evidence>
<dbReference type="AlphaFoldDB" id="A0A0L0DQG0"/>
<dbReference type="InterPro" id="IPR002355">
    <property type="entry name" value="Cu_oxidase_Cu_BS"/>
</dbReference>
<dbReference type="RefSeq" id="XP_013761960.1">
    <property type="nucleotide sequence ID" value="XM_013906506.1"/>
</dbReference>